<dbReference type="RefSeq" id="WP_272133045.1">
    <property type="nucleotide sequence ID" value="NZ_JAQLOI010000001.1"/>
</dbReference>
<protein>
    <submittedName>
        <fullName evidence="3">Prepilin-type N-terminal cleavage/methylation domain-containing protein</fullName>
    </submittedName>
</protein>
<gene>
    <name evidence="3" type="ORF">PGX00_03890</name>
</gene>
<accession>A0ABT4YN45</accession>
<feature type="region of interest" description="Disordered" evidence="1">
    <location>
        <begin position="114"/>
        <end position="133"/>
    </location>
</feature>
<keyword evidence="2" id="KW-0472">Membrane</keyword>
<dbReference type="PROSITE" id="PS00409">
    <property type="entry name" value="PROKAR_NTER_METHYL"/>
    <property type="match status" value="1"/>
</dbReference>
<sequence length="256" mass="28428">MKIKGFTLIEMVMTIIIVGIIFIGAGSVIEMGSRGYADSIDRQRIQNQARFIIEKITREIRHAVPNSFNVVSDPLVEKCLTFYPINNAGFYSRNEIDRTLQFVVDNQGARMSGASGDRLTINPSQPSDLTNNSRSVSLAGCRDNGITSCTEVELGTSSTVYSYKVDDDFDSHSISRRYYTYSDLVSYCISSTGVMTKAVGSGSKNTVGDGLDFSRSQFKYTEPTLQRGGLVHMDLLFVNDDEESFYKHDVQVLNVP</sequence>
<feature type="compositionally biased region" description="Polar residues" evidence="1">
    <location>
        <begin position="121"/>
        <end position="133"/>
    </location>
</feature>
<dbReference type="EMBL" id="JAQLOI010000001">
    <property type="protein sequence ID" value="MDB1122875.1"/>
    <property type="molecule type" value="Genomic_DNA"/>
</dbReference>
<evidence type="ECO:0000313" key="4">
    <source>
        <dbReference type="Proteomes" id="UP001210678"/>
    </source>
</evidence>
<dbReference type="NCBIfam" id="TIGR02532">
    <property type="entry name" value="IV_pilin_GFxxxE"/>
    <property type="match status" value="1"/>
</dbReference>
<proteinExistence type="predicted"/>
<organism evidence="3 4">
    <name type="scientific">Vibrio algarum</name>
    <dbReference type="NCBI Taxonomy" id="3020714"/>
    <lineage>
        <taxon>Bacteria</taxon>
        <taxon>Pseudomonadati</taxon>
        <taxon>Pseudomonadota</taxon>
        <taxon>Gammaproteobacteria</taxon>
        <taxon>Vibrionales</taxon>
        <taxon>Vibrionaceae</taxon>
        <taxon>Vibrio</taxon>
    </lineage>
</organism>
<keyword evidence="2" id="KW-1133">Transmembrane helix</keyword>
<dbReference type="InterPro" id="IPR012902">
    <property type="entry name" value="N_methyl_site"/>
</dbReference>
<evidence type="ECO:0000313" key="3">
    <source>
        <dbReference type="EMBL" id="MDB1122875.1"/>
    </source>
</evidence>
<evidence type="ECO:0000256" key="1">
    <source>
        <dbReference type="SAM" id="MobiDB-lite"/>
    </source>
</evidence>
<name>A0ABT4YN45_9VIBR</name>
<evidence type="ECO:0000256" key="2">
    <source>
        <dbReference type="SAM" id="Phobius"/>
    </source>
</evidence>
<dbReference type="Pfam" id="PF07963">
    <property type="entry name" value="N_methyl"/>
    <property type="match status" value="1"/>
</dbReference>
<reference evidence="3 4" key="1">
    <citation type="submission" date="2023-01" db="EMBL/GenBank/DDBJ databases">
        <title>Vibrio sp. KJ40-1 sp.nov, isolated from marine algae.</title>
        <authorList>
            <person name="Butt M."/>
            <person name="Kim J.M.J."/>
            <person name="Jeon C.O.C."/>
        </authorList>
    </citation>
    <scope>NUCLEOTIDE SEQUENCE [LARGE SCALE GENOMIC DNA]</scope>
    <source>
        <strain evidence="3 4">KJ40-1</strain>
    </source>
</reference>
<dbReference type="Proteomes" id="UP001210678">
    <property type="component" value="Unassembled WGS sequence"/>
</dbReference>
<feature type="transmembrane region" description="Helical" evidence="2">
    <location>
        <begin position="6"/>
        <end position="29"/>
    </location>
</feature>
<comment type="caution">
    <text evidence="3">The sequence shown here is derived from an EMBL/GenBank/DDBJ whole genome shotgun (WGS) entry which is preliminary data.</text>
</comment>
<keyword evidence="4" id="KW-1185">Reference proteome</keyword>
<keyword evidence="2" id="KW-0812">Transmembrane</keyword>